<dbReference type="EMBL" id="QXDC01000004">
    <property type="protein sequence ID" value="RIA37130.1"/>
    <property type="molecule type" value="Genomic_DNA"/>
</dbReference>
<dbReference type="AlphaFoldDB" id="A0A397NI01"/>
<accession>A0A397NI01</accession>
<proteinExistence type="predicted"/>
<evidence type="ECO:0000313" key="2">
    <source>
        <dbReference type="Proteomes" id="UP000266568"/>
    </source>
</evidence>
<evidence type="ECO:0000313" key="1">
    <source>
        <dbReference type="EMBL" id="RIA37130.1"/>
    </source>
</evidence>
<keyword evidence="2" id="KW-1185">Reference proteome</keyword>
<name>A0A397NI01_9SPHN</name>
<dbReference type="Proteomes" id="UP000266568">
    <property type="component" value="Unassembled WGS sequence"/>
</dbReference>
<sequence length="45" mass="4823">MSRSLVILLLILVVIVGGLFFLAGRDAEQTPVRVEKAVALENLAS</sequence>
<comment type="caution">
    <text evidence="1">The sequence shown here is derived from an EMBL/GenBank/DDBJ whole genome shotgun (WGS) entry which is preliminary data.</text>
</comment>
<organism evidence="1 2">
    <name type="scientific">Hephaestia caeni</name>
    <dbReference type="NCBI Taxonomy" id="645617"/>
    <lineage>
        <taxon>Bacteria</taxon>
        <taxon>Pseudomonadati</taxon>
        <taxon>Pseudomonadota</taxon>
        <taxon>Alphaproteobacteria</taxon>
        <taxon>Sphingomonadales</taxon>
        <taxon>Sphingomonadaceae</taxon>
        <taxon>Hephaestia</taxon>
    </lineage>
</organism>
<reference evidence="1 2" key="1">
    <citation type="submission" date="2018-08" db="EMBL/GenBank/DDBJ databases">
        <title>Genomic Encyclopedia of Type Strains, Phase IV (KMG-IV): sequencing the most valuable type-strain genomes for metagenomic binning, comparative biology and taxonomic classification.</title>
        <authorList>
            <person name="Goeker M."/>
        </authorList>
    </citation>
    <scope>NUCLEOTIDE SEQUENCE [LARGE SCALE GENOMIC DNA]</scope>
    <source>
        <strain evidence="1 2">DSM 25527</strain>
    </source>
</reference>
<dbReference type="RefSeq" id="WP_170151030.1">
    <property type="nucleotide sequence ID" value="NZ_QXDC01000004.1"/>
</dbReference>
<gene>
    <name evidence="1" type="ORF">DFR49_3006</name>
</gene>
<protein>
    <submittedName>
        <fullName evidence="1">Uncharacterized protein</fullName>
    </submittedName>
</protein>